<feature type="compositionally biased region" description="Polar residues" evidence="1">
    <location>
        <begin position="1"/>
        <end position="16"/>
    </location>
</feature>
<proteinExistence type="predicted"/>
<evidence type="ECO:0000313" key="2">
    <source>
        <dbReference type="EMBL" id="GGV86933.1"/>
    </source>
</evidence>
<evidence type="ECO:0000313" key="3">
    <source>
        <dbReference type="Proteomes" id="UP000660675"/>
    </source>
</evidence>
<name>A0ABQ2W2S0_9ACTN</name>
<accession>A0ABQ2W2S0</accession>
<dbReference type="EMBL" id="BMTF01000011">
    <property type="protein sequence ID" value="GGV86933.1"/>
    <property type="molecule type" value="Genomic_DNA"/>
</dbReference>
<organism evidence="2 3">
    <name type="scientific">Streptomyces gelaticus</name>
    <dbReference type="NCBI Taxonomy" id="285446"/>
    <lineage>
        <taxon>Bacteria</taxon>
        <taxon>Bacillati</taxon>
        <taxon>Actinomycetota</taxon>
        <taxon>Actinomycetes</taxon>
        <taxon>Kitasatosporales</taxon>
        <taxon>Streptomycetaceae</taxon>
        <taxon>Streptomyces</taxon>
    </lineage>
</organism>
<evidence type="ECO:0000256" key="1">
    <source>
        <dbReference type="SAM" id="MobiDB-lite"/>
    </source>
</evidence>
<feature type="compositionally biased region" description="Basic and acidic residues" evidence="1">
    <location>
        <begin position="144"/>
        <end position="155"/>
    </location>
</feature>
<sequence length="194" mass="21147">MVRRSQTSNPRTSVVLTSGAGWGTRAAGQRRSSGAESPIPRRQARKVKALQQCLDVIRTAINAKRWALARYELDRARVLVNALPADQTVQEREQLALLRKKFKARDTTAAKKAAKKKADTKPAPQKATPKKAATKKAAPKKAAPRPEPDLGDRFINRAALGYTSEAPDTNLTKGPHPARPTAKAGRARSLESRT</sequence>
<protein>
    <submittedName>
        <fullName evidence="2">Uncharacterized protein</fullName>
    </submittedName>
</protein>
<feature type="region of interest" description="Disordered" evidence="1">
    <location>
        <begin position="104"/>
        <end position="194"/>
    </location>
</feature>
<comment type="caution">
    <text evidence="2">The sequence shown here is derived from an EMBL/GenBank/DDBJ whole genome shotgun (WGS) entry which is preliminary data.</text>
</comment>
<feature type="region of interest" description="Disordered" evidence="1">
    <location>
        <begin position="1"/>
        <end position="43"/>
    </location>
</feature>
<reference evidence="3" key="1">
    <citation type="journal article" date="2019" name="Int. J. Syst. Evol. Microbiol.">
        <title>The Global Catalogue of Microorganisms (GCM) 10K type strain sequencing project: providing services to taxonomists for standard genome sequencing and annotation.</title>
        <authorList>
            <consortium name="The Broad Institute Genomics Platform"/>
            <consortium name="The Broad Institute Genome Sequencing Center for Infectious Disease"/>
            <person name="Wu L."/>
            <person name="Ma J."/>
        </authorList>
    </citation>
    <scope>NUCLEOTIDE SEQUENCE [LARGE SCALE GENOMIC DNA]</scope>
    <source>
        <strain evidence="3">JCM 4376</strain>
    </source>
</reference>
<feature type="compositionally biased region" description="Basic residues" evidence="1">
    <location>
        <begin position="128"/>
        <end position="143"/>
    </location>
</feature>
<gene>
    <name evidence="2" type="ORF">GCM10015535_35730</name>
</gene>
<keyword evidence="3" id="KW-1185">Reference proteome</keyword>
<dbReference type="Proteomes" id="UP000660675">
    <property type="component" value="Unassembled WGS sequence"/>
</dbReference>